<dbReference type="PANTHER" id="PTHR37310:SF1">
    <property type="entry name" value="CYTOPLASMIC PROTEIN"/>
    <property type="match status" value="1"/>
</dbReference>
<dbReference type="AlphaFoldDB" id="Q11D42"/>
<organism evidence="1">
    <name type="scientific">Chelativorans sp. (strain BNC1)</name>
    <dbReference type="NCBI Taxonomy" id="266779"/>
    <lineage>
        <taxon>Bacteria</taxon>
        <taxon>Pseudomonadati</taxon>
        <taxon>Pseudomonadota</taxon>
        <taxon>Alphaproteobacteria</taxon>
        <taxon>Hyphomicrobiales</taxon>
        <taxon>Phyllobacteriaceae</taxon>
        <taxon>Chelativorans</taxon>
    </lineage>
</organism>
<dbReference type="PANTHER" id="PTHR37310">
    <property type="entry name" value="CYTOPLASMIC PROTEIN-RELATED"/>
    <property type="match status" value="1"/>
</dbReference>
<proteinExistence type="predicted"/>
<dbReference type="Gene3D" id="1.20.1270.360">
    <property type="match status" value="1"/>
</dbReference>
<dbReference type="InterPro" id="IPR005560">
    <property type="entry name" value="Csp_YhjQ"/>
</dbReference>
<evidence type="ECO:0000313" key="1">
    <source>
        <dbReference type="EMBL" id="ABG64683.1"/>
    </source>
</evidence>
<dbReference type="Pfam" id="PF03860">
    <property type="entry name" value="Csp"/>
    <property type="match status" value="1"/>
</dbReference>
<sequence>MHVQEMISAHPDVQGSTADRLLRCIEECYNCAQTCTACADACLAESSVDMLKQCIRLNLDCADICAVTGAVASRRTGRNADVMRAMIEVCEQACRTCGEECHMHADQHEHCRICAEACMSCADACREAVADVH</sequence>
<dbReference type="CDD" id="cd08026">
    <property type="entry name" value="DUF326"/>
    <property type="match status" value="1"/>
</dbReference>
<protein>
    <recommendedName>
        <fullName evidence="2">Ferredoxin</fullName>
    </recommendedName>
</protein>
<gene>
    <name evidence="1" type="ordered locus">Meso_3312</name>
</gene>
<name>Q11D42_CHESB</name>
<dbReference type="STRING" id="266779.Meso_3312"/>
<dbReference type="KEGG" id="mes:Meso_3312"/>
<accession>Q11D42</accession>
<dbReference type="OrthoDB" id="5396211at2"/>
<evidence type="ECO:0008006" key="2">
    <source>
        <dbReference type="Google" id="ProtNLM"/>
    </source>
</evidence>
<dbReference type="eggNOG" id="ENOG5032SB1">
    <property type="taxonomic scope" value="Bacteria"/>
</dbReference>
<dbReference type="EMBL" id="CP000390">
    <property type="protein sequence ID" value="ABG64683.1"/>
    <property type="molecule type" value="Genomic_DNA"/>
</dbReference>
<dbReference type="InterPro" id="IPR044543">
    <property type="entry name" value="YHJQ-like"/>
</dbReference>
<dbReference type="HOGENOM" id="CLU_142273_1_1_5"/>
<reference evidence="1" key="1">
    <citation type="submission" date="2006-06" db="EMBL/GenBank/DDBJ databases">
        <title>Complete sequence of chromosome of Chelativorans sp. BNC1.</title>
        <authorList>
            <consortium name="US DOE Joint Genome Institute"/>
            <person name="Copeland A."/>
            <person name="Lucas S."/>
            <person name="Lapidus A."/>
            <person name="Barry K."/>
            <person name="Detter J.C."/>
            <person name="Glavina del Rio T."/>
            <person name="Hammon N."/>
            <person name="Israni S."/>
            <person name="Dalin E."/>
            <person name="Tice H."/>
            <person name="Pitluck S."/>
            <person name="Chertkov O."/>
            <person name="Brettin T."/>
            <person name="Bruce D."/>
            <person name="Han C."/>
            <person name="Tapia R."/>
            <person name="Gilna P."/>
            <person name="Schmutz J."/>
            <person name="Larimer F."/>
            <person name="Land M."/>
            <person name="Hauser L."/>
            <person name="Kyrpides N."/>
            <person name="Mikhailova N."/>
            <person name="Richardson P."/>
        </authorList>
    </citation>
    <scope>NUCLEOTIDE SEQUENCE</scope>
    <source>
        <strain evidence="1">BNC1</strain>
    </source>
</reference>